<keyword evidence="6" id="KW-1185">Reference proteome</keyword>
<keyword evidence="3" id="KW-0804">Transcription</keyword>
<dbReference type="PANTHER" id="PTHR30055">
    <property type="entry name" value="HTH-TYPE TRANSCRIPTIONAL REGULATOR RUTR"/>
    <property type="match status" value="1"/>
</dbReference>
<protein>
    <submittedName>
        <fullName evidence="5">DNA-binding transcriptional regulator, AcrR family</fullName>
    </submittedName>
</protein>
<proteinExistence type="predicted"/>
<evidence type="ECO:0000259" key="4">
    <source>
        <dbReference type="Pfam" id="PF00440"/>
    </source>
</evidence>
<evidence type="ECO:0000256" key="3">
    <source>
        <dbReference type="ARBA" id="ARBA00023163"/>
    </source>
</evidence>
<evidence type="ECO:0000313" key="6">
    <source>
        <dbReference type="Proteomes" id="UP000199086"/>
    </source>
</evidence>
<evidence type="ECO:0000256" key="2">
    <source>
        <dbReference type="ARBA" id="ARBA00023125"/>
    </source>
</evidence>
<dbReference type="GO" id="GO:0000976">
    <property type="term" value="F:transcription cis-regulatory region binding"/>
    <property type="evidence" value="ECO:0007669"/>
    <property type="project" value="TreeGrafter"/>
</dbReference>
<dbReference type="EMBL" id="FMYF01000006">
    <property type="protein sequence ID" value="SDB88549.1"/>
    <property type="molecule type" value="Genomic_DNA"/>
</dbReference>
<dbReference type="GO" id="GO:0003700">
    <property type="term" value="F:DNA-binding transcription factor activity"/>
    <property type="evidence" value="ECO:0007669"/>
    <property type="project" value="TreeGrafter"/>
</dbReference>
<dbReference type="Gene3D" id="1.10.357.10">
    <property type="entry name" value="Tetracycline Repressor, domain 2"/>
    <property type="match status" value="1"/>
</dbReference>
<dbReference type="AlphaFoldDB" id="A0A1G6H2P2"/>
<accession>A0A1G6H2P2</accession>
<feature type="domain" description="HTH tetR-type" evidence="4">
    <location>
        <begin position="29"/>
        <end position="66"/>
    </location>
</feature>
<reference evidence="5 6" key="1">
    <citation type="submission" date="2016-06" db="EMBL/GenBank/DDBJ databases">
        <authorList>
            <person name="Olsen C.W."/>
            <person name="Carey S."/>
            <person name="Hinshaw L."/>
            <person name="Karasin A.I."/>
        </authorList>
    </citation>
    <scope>NUCLEOTIDE SEQUENCE [LARGE SCALE GENOMIC DNA]</scope>
    <source>
        <strain evidence="5 6">LZ-22</strain>
    </source>
</reference>
<dbReference type="SUPFAM" id="SSF46689">
    <property type="entry name" value="Homeodomain-like"/>
    <property type="match status" value="1"/>
</dbReference>
<sequence>MARIELDPESPGLRERKKRLTARRIHQVALTTALARGASNVTVKEICDGADISSRTFFNYYASKSAAILGAGDLEITEEQKKRFLQGTGSVLEDLCTLVADLAGRSELAHEDRTKIKQALAEDPELVYEMSSLMRSLRCALRDLVTQRTGAREGAMVVSLVFAALPFAYTDEEQALPLRLREAVAELAAVAAAGLGTPANGRP</sequence>
<keyword evidence="1" id="KW-0805">Transcription regulation</keyword>
<evidence type="ECO:0000313" key="5">
    <source>
        <dbReference type="EMBL" id="SDB88549.1"/>
    </source>
</evidence>
<dbReference type="PANTHER" id="PTHR30055:SF234">
    <property type="entry name" value="HTH-TYPE TRANSCRIPTIONAL REGULATOR BETI"/>
    <property type="match status" value="1"/>
</dbReference>
<dbReference type="InterPro" id="IPR009057">
    <property type="entry name" value="Homeodomain-like_sf"/>
</dbReference>
<dbReference type="STRING" id="1577474.GA0111570_10694"/>
<dbReference type="Proteomes" id="UP000199086">
    <property type="component" value="Unassembled WGS sequence"/>
</dbReference>
<dbReference type="OrthoDB" id="8688418at2"/>
<dbReference type="Pfam" id="PF00440">
    <property type="entry name" value="TetR_N"/>
    <property type="match status" value="1"/>
</dbReference>
<dbReference type="RefSeq" id="WP_092610502.1">
    <property type="nucleotide sequence ID" value="NZ_FMYF01000006.1"/>
</dbReference>
<gene>
    <name evidence="5" type="ORF">GA0111570_10694</name>
</gene>
<organism evidence="5 6">
    <name type="scientific">Raineyella antarctica</name>
    <dbReference type="NCBI Taxonomy" id="1577474"/>
    <lineage>
        <taxon>Bacteria</taxon>
        <taxon>Bacillati</taxon>
        <taxon>Actinomycetota</taxon>
        <taxon>Actinomycetes</taxon>
        <taxon>Propionibacteriales</taxon>
        <taxon>Propionibacteriaceae</taxon>
        <taxon>Raineyella</taxon>
    </lineage>
</organism>
<keyword evidence="2 5" id="KW-0238">DNA-binding</keyword>
<dbReference type="InterPro" id="IPR001647">
    <property type="entry name" value="HTH_TetR"/>
</dbReference>
<dbReference type="InterPro" id="IPR050109">
    <property type="entry name" value="HTH-type_TetR-like_transc_reg"/>
</dbReference>
<evidence type="ECO:0000256" key="1">
    <source>
        <dbReference type="ARBA" id="ARBA00023015"/>
    </source>
</evidence>
<name>A0A1G6H2P2_9ACTN</name>